<dbReference type="EMBL" id="JACHIM010000003">
    <property type="protein sequence ID" value="MBB5073792.1"/>
    <property type="molecule type" value="Genomic_DNA"/>
</dbReference>
<dbReference type="AlphaFoldDB" id="A0A840NWW8"/>
<proteinExistence type="inferred from homology"/>
<dbReference type="PANTHER" id="PTHR35561:SF1">
    <property type="entry name" value="RNA 2',3'-CYCLIC PHOSPHODIESTERASE"/>
    <property type="match status" value="1"/>
</dbReference>
<evidence type="ECO:0000259" key="3">
    <source>
        <dbReference type="Pfam" id="PF02834"/>
    </source>
</evidence>
<evidence type="ECO:0000256" key="1">
    <source>
        <dbReference type="ARBA" id="ARBA00022801"/>
    </source>
</evidence>
<dbReference type="EC" id="3.1.4.58" evidence="2"/>
<protein>
    <recommendedName>
        <fullName evidence="2">RNA 2',3'-cyclic phosphodiesterase</fullName>
        <shortName evidence="2">RNA 2',3'-CPDase</shortName>
        <ecNumber evidence="2">3.1.4.58</ecNumber>
    </recommendedName>
</protein>
<dbReference type="PANTHER" id="PTHR35561">
    <property type="entry name" value="RNA 2',3'-CYCLIC PHOSPHODIESTERASE"/>
    <property type="match status" value="1"/>
</dbReference>
<evidence type="ECO:0000313" key="5">
    <source>
        <dbReference type="Proteomes" id="UP000561417"/>
    </source>
</evidence>
<comment type="caution">
    <text evidence="4">The sequence shown here is derived from an EMBL/GenBank/DDBJ whole genome shotgun (WGS) entry which is preliminary data.</text>
</comment>
<dbReference type="Proteomes" id="UP000561417">
    <property type="component" value="Unassembled WGS sequence"/>
</dbReference>
<dbReference type="InterPro" id="IPR009097">
    <property type="entry name" value="Cyclic_Pdiesterase"/>
</dbReference>
<feature type="active site" description="Proton acceptor" evidence="2">
    <location>
        <position position="121"/>
    </location>
</feature>
<dbReference type="NCBIfam" id="TIGR02258">
    <property type="entry name" value="2_5_ligase"/>
    <property type="match status" value="1"/>
</dbReference>
<dbReference type="RefSeq" id="WP_183228828.1">
    <property type="nucleotide sequence ID" value="NZ_JACHIM010000003.1"/>
</dbReference>
<evidence type="ECO:0000256" key="2">
    <source>
        <dbReference type="HAMAP-Rule" id="MF_01940"/>
    </source>
</evidence>
<organism evidence="4 5">
    <name type="scientific">Bartonella callosciuri</name>
    <dbReference type="NCBI Taxonomy" id="686223"/>
    <lineage>
        <taxon>Bacteria</taxon>
        <taxon>Pseudomonadati</taxon>
        <taxon>Pseudomonadota</taxon>
        <taxon>Alphaproteobacteria</taxon>
        <taxon>Hyphomicrobiales</taxon>
        <taxon>Bartonellaceae</taxon>
        <taxon>Bartonella</taxon>
    </lineage>
</organism>
<dbReference type="InterPro" id="IPR004175">
    <property type="entry name" value="RNA_CPDase"/>
</dbReference>
<comment type="catalytic activity">
    <reaction evidence="2">
        <text>a 3'-end 2',3'-cyclophospho-ribonucleotide-RNA + H2O = a 3'-end 2'-phospho-ribonucleotide-RNA + H(+)</text>
        <dbReference type="Rhea" id="RHEA:11828"/>
        <dbReference type="Rhea" id="RHEA-COMP:10464"/>
        <dbReference type="Rhea" id="RHEA-COMP:17353"/>
        <dbReference type="ChEBI" id="CHEBI:15377"/>
        <dbReference type="ChEBI" id="CHEBI:15378"/>
        <dbReference type="ChEBI" id="CHEBI:83064"/>
        <dbReference type="ChEBI" id="CHEBI:173113"/>
        <dbReference type="EC" id="3.1.4.58"/>
    </reaction>
</comment>
<reference evidence="4 5" key="1">
    <citation type="submission" date="2020-08" db="EMBL/GenBank/DDBJ databases">
        <title>Genomic Encyclopedia of Type Strains, Phase IV (KMG-IV): sequencing the most valuable type-strain genomes for metagenomic binning, comparative biology and taxonomic classification.</title>
        <authorList>
            <person name="Goeker M."/>
        </authorList>
    </citation>
    <scope>NUCLEOTIDE SEQUENCE [LARGE SCALE GENOMIC DNA]</scope>
    <source>
        <strain evidence="4 5">DSM 28538</strain>
    </source>
</reference>
<accession>A0A840NWW8</accession>
<dbReference type="Gene3D" id="3.90.1140.10">
    <property type="entry name" value="Cyclic phosphodiesterase"/>
    <property type="match status" value="1"/>
</dbReference>
<dbReference type="GO" id="GO:0004113">
    <property type="term" value="F:2',3'-cyclic-nucleotide 3'-phosphodiesterase activity"/>
    <property type="evidence" value="ECO:0007669"/>
    <property type="project" value="InterPro"/>
</dbReference>
<evidence type="ECO:0000313" key="4">
    <source>
        <dbReference type="EMBL" id="MBB5073792.1"/>
    </source>
</evidence>
<dbReference type="HAMAP" id="MF_01940">
    <property type="entry name" value="RNA_CPDase"/>
    <property type="match status" value="1"/>
</dbReference>
<keyword evidence="4" id="KW-0436">Ligase</keyword>
<sequence>MPRLFSALQIPQKTTQALISLQNGLPNAQWINPQNFHITLSFFGEIESTVADKLMRAFDTIKIPPFVLQAKDFEIFGSQNAPHSLVVHIKPCETLNLLHEKMQSIRNSLSLTPDEKKFIPHITLARLRDIKPEDLSSYLSSRGNFLFPPFEIEHFVLFLSPSPLSDALYIVKGKWKLQG</sequence>
<name>A0A840NWW8_9HYPH</name>
<keyword evidence="1 2" id="KW-0378">Hydrolase</keyword>
<feature type="short sequence motif" description="HXTX 2" evidence="2">
    <location>
        <begin position="121"/>
        <end position="124"/>
    </location>
</feature>
<dbReference type="GO" id="GO:0008664">
    <property type="term" value="F:RNA 2',3'-cyclic 3'-phosphodiesterase activity"/>
    <property type="evidence" value="ECO:0007669"/>
    <property type="project" value="UniProtKB-EC"/>
</dbReference>
<feature type="domain" description="Phosphoesterase HXTX" evidence="3">
    <location>
        <begin position="9"/>
        <end position="83"/>
    </location>
</feature>
<gene>
    <name evidence="4" type="ORF">HNQ69_000918</name>
</gene>
<comment type="similarity">
    <text evidence="2">Belongs to the 2H phosphoesterase superfamily. ThpR family.</text>
</comment>
<dbReference type="SUPFAM" id="SSF55144">
    <property type="entry name" value="LigT-like"/>
    <property type="match status" value="1"/>
</dbReference>
<feature type="short sequence motif" description="HXTX 1" evidence="2">
    <location>
        <begin position="37"/>
        <end position="40"/>
    </location>
</feature>
<comment type="function">
    <text evidence="2">Hydrolyzes RNA 2',3'-cyclic phosphodiester to an RNA 2'-phosphomonoester.</text>
</comment>
<feature type="domain" description="Phosphoesterase HXTX" evidence="3">
    <location>
        <begin position="93"/>
        <end position="162"/>
    </location>
</feature>
<dbReference type="Pfam" id="PF02834">
    <property type="entry name" value="LigT_PEase"/>
    <property type="match status" value="2"/>
</dbReference>
<feature type="active site" description="Proton donor" evidence="2">
    <location>
        <position position="37"/>
    </location>
</feature>
<dbReference type="GO" id="GO:0016874">
    <property type="term" value="F:ligase activity"/>
    <property type="evidence" value="ECO:0007669"/>
    <property type="project" value="UniProtKB-KW"/>
</dbReference>
<dbReference type="InterPro" id="IPR014051">
    <property type="entry name" value="Phosphoesterase_HXTX"/>
</dbReference>
<keyword evidence="5" id="KW-1185">Reference proteome</keyword>